<dbReference type="CDD" id="cd03109">
    <property type="entry name" value="DTBS"/>
    <property type="match status" value="1"/>
</dbReference>
<keyword evidence="10" id="KW-0175">Coiled coil</keyword>
<dbReference type="SUPFAM" id="SSF52540">
    <property type="entry name" value="P-loop containing nucleoside triphosphate hydrolases"/>
    <property type="match status" value="1"/>
</dbReference>
<feature type="binding site" evidence="9">
    <location>
        <position position="42"/>
    </location>
    <ligand>
        <name>substrate</name>
    </ligand>
</feature>
<evidence type="ECO:0000256" key="6">
    <source>
        <dbReference type="ARBA" id="ARBA00022840"/>
    </source>
</evidence>
<comment type="caution">
    <text evidence="11">The sequence shown here is derived from an EMBL/GenBank/DDBJ whole genome shotgun (WGS) entry which is preliminary data.</text>
</comment>
<feature type="binding site" evidence="9">
    <location>
        <begin position="116"/>
        <end position="119"/>
    </location>
    <ligand>
        <name>ATP</name>
        <dbReference type="ChEBI" id="CHEBI:30616"/>
    </ligand>
</feature>
<dbReference type="PANTHER" id="PTHR43210">
    <property type="entry name" value="DETHIOBIOTIN SYNTHETASE"/>
    <property type="match status" value="1"/>
</dbReference>
<dbReference type="Pfam" id="PF13500">
    <property type="entry name" value="AAA_26"/>
    <property type="match status" value="1"/>
</dbReference>
<comment type="function">
    <text evidence="9">Catalyzes a mechanistically unusual reaction, the ATP-dependent insertion of CO2 between the N7 and N8 nitrogen atoms of 7,8-diaminopelargonic acid (DAPA, also called 7,8-diammoniononanoate) to form a ureido ring.</text>
</comment>
<evidence type="ECO:0000256" key="3">
    <source>
        <dbReference type="ARBA" id="ARBA00022723"/>
    </source>
</evidence>
<reference evidence="11 12" key="1">
    <citation type="submission" date="2020-08" db="EMBL/GenBank/DDBJ databases">
        <title>Clostridia isolated from Swiss meat.</title>
        <authorList>
            <person name="Wambui J."/>
            <person name="Stevens M.J.A."/>
            <person name="Stephan R."/>
        </authorList>
    </citation>
    <scope>NUCLEOTIDE SEQUENCE [LARGE SCALE GENOMIC DNA]</scope>
    <source>
        <strain evidence="11 12">CM001</strain>
    </source>
</reference>
<evidence type="ECO:0000256" key="7">
    <source>
        <dbReference type="ARBA" id="ARBA00022842"/>
    </source>
</evidence>
<comment type="caution">
    <text evidence="9">Lacks conserved residue(s) required for the propagation of feature annotation.</text>
</comment>
<dbReference type="GO" id="GO:0009102">
    <property type="term" value="P:biotin biosynthetic process"/>
    <property type="evidence" value="ECO:0007669"/>
    <property type="project" value="UniProtKB-UniRule"/>
</dbReference>
<keyword evidence="7 9" id="KW-0460">Magnesium</keyword>
<dbReference type="GO" id="GO:0004141">
    <property type="term" value="F:dethiobiotin synthase activity"/>
    <property type="evidence" value="ECO:0007669"/>
    <property type="project" value="UniProtKB-UniRule"/>
</dbReference>
<dbReference type="UniPathway" id="UPA00078">
    <property type="reaction ID" value="UER00161"/>
</dbReference>
<dbReference type="RefSeq" id="WP_185165477.1">
    <property type="nucleotide sequence ID" value="NZ_JACKWY010000014.1"/>
</dbReference>
<protein>
    <recommendedName>
        <fullName evidence="9">ATP-dependent dethiobiotin synthetase BioD</fullName>
        <ecNumber evidence="9">6.3.3.3</ecNumber>
    </recommendedName>
    <alternativeName>
        <fullName evidence="9">DTB synthetase</fullName>
        <shortName evidence="9">DTBS</shortName>
    </alternativeName>
    <alternativeName>
        <fullName evidence="9">Dethiobiotin synthase</fullName>
    </alternativeName>
</protein>
<dbReference type="GO" id="GO:0000287">
    <property type="term" value="F:magnesium ion binding"/>
    <property type="evidence" value="ECO:0007669"/>
    <property type="project" value="UniProtKB-UniRule"/>
</dbReference>
<feature type="binding site" evidence="9">
    <location>
        <position position="55"/>
    </location>
    <ligand>
        <name>Mg(2+)</name>
        <dbReference type="ChEBI" id="CHEBI:18420"/>
    </ligand>
</feature>
<comment type="similarity">
    <text evidence="9">Belongs to the dethiobiotin synthetase family.</text>
</comment>
<evidence type="ECO:0000256" key="9">
    <source>
        <dbReference type="HAMAP-Rule" id="MF_00336"/>
    </source>
</evidence>
<sequence>MNKSIFIVGTDTDVGKTFVTGLIIKSLRDNGINAGYFKAALSGAREEGNKLIPGDAEEVGNVSGIEEEYSNMVSYILKNPYSPHLAARIENIEVSLDKIKNDYKNLKEKYECLVVEGSGGIICPLKIKDDEVILLEDVIKVLNLETILIARAEIGTINHTTLTVKYLESIGIKVKAIVLNGYNPQNIIHKDNKETIKVLTGINNFFEIPFVDEENQIVDNYFNFNLLINIINK</sequence>
<feature type="binding site" evidence="9">
    <location>
        <position position="116"/>
    </location>
    <ligand>
        <name>Mg(2+)</name>
        <dbReference type="ChEBI" id="CHEBI:18420"/>
    </ligand>
</feature>
<dbReference type="EC" id="6.3.3.3" evidence="9"/>
<feature type="binding site" evidence="9">
    <location>
        <position position="55"/>
    </location>
    <ligand>
        <name>ATP</name>
        <dbReference type="ChEBI" id="CHEBI:30616"/>
    </ligand>
</feature>
<keyword evidence="2 9" id="KW-0436">Ligase</keyword>
<dbReference type="Gene3D" id="3.40.50.300">
    <property type="entry name" value="P-loop containing nucleotide triphosphate hydrolases"/>
    <property type="match status" value="1"/>
</dbReference>
<comment type="subunit">
    <text evidence="9">Homodimer.</text>
</comment>
<evidence type="ECO:0000256" key="8">
    <source>
        <dbReference type="ARBA" id="ARBA00047386"/>
    </source>
</evidence>
<dbReference type="Proteomes" id="UP000585258">
    <property type="component" value="Unassembled WGS sequence"/>
</dbReference>
<feature type="binding site" evidence="9">
    <location>
        <begin position="209"/>
        <end position="211"/>
    </location>
    <ligand>
        <name>ATP</name>
        <dbReference type="ChEBI" id="CHEBI:30616"/>
    </ligand>
</feature>
<dbReference type="PIRSF" id="PIRSF006755">
    <property type="entry name" value="DTB_synth"/>
    <property type="match status" value="1"/>
</dbReference>
<evidence type="ECO:0000313" key="12">
    <source>
        <dbReference type="Proteomes" id="UP000585258"/>
    </source>
</evidence>
<comment type="cofactor">
    <cofactor evidence="9">
        <name>Mg(2+)</name>
        <dbReference type="ChEBI" id="CHEBI:18420"/>
    </cofactor>
</comment>
<feature type="coiled-coil region" evidence="10">
    <location>
        <begin position="89"/>
        <end position="116"/>
    </location>
</feature>
<feature type="binding site" evidence="9">
    <location>
        <position position="17"/>
    </location>
    <ligand>
        <name>Mg(2+)</name>
        <dbReference type="ChEBI" id="CHEBI:18420"/>
    </ligand>
</feature>
<comment type="pathway">
    <text evidence="9">Cofactor biosynthesis; biotin biosynthesis; biotin from 7,8-diaminononanoate: step 1/2.</text>
</comment>
<dbReference type="GO" id="GO:0005829">
    <property type="term" value="C:cytosol"/>
    <property type="evidence" value="ECO:0007669"/>
    <property type="project" value="TreeGrafter"/>
</dbReference>
<dbReference type="HAMAP" id="MF_00336">
    <property type="entry name" value="BioD"/>
    <property type="match status" value="1"/>
</dbReference>
<dbReference type="PANTHER" id="PTHR43210:SF2">
    <property type="entry name" value="ATP-DEPENDENT DETHIOBIOTIN SYNTHETASE BIOD 2"/>
    <property type="match status" value="1"/>
</dbReference>
<dbReference type="InterPro" id="IPR004472">
    <property type="entry name" value="DTB_synth_BioD"/>
</dbReference>
<keyword evidence="1 9" id="KW-0963">Cytoplasm</keyword>
<dbReference type="GO" id="GO:0005524">
    <property type="term" value="F:ATP binding"/>
    <property type="evidence" value="ECO:0007669"/>
    <property type="project" value="UniProtKB-UniRule"/>
</dbReference>
<accession>A0A7X0VUF0</accession>
<keyword evidence="4 9" id="KW-0547">Nucleotide-binding</keyword>
<dbReference type="EMBL" id="JACKWY010000014">
    <property type="protein sequence ID" value="MBB6716446.1"/>
    <property type="molecule type" value="Genomic_DNA"/>
</dbReference>
<evidence type="ECO:0000256" key="4">
    <source>
        <dbReference type="ARBA" id="ARBA00022741"/>
    </source>
</evidence>
<dbReference type="InterPro" id="IPR027417">
    <property type="entry name" value="P-loop_NTPase"/>
</dbReference>
<evidence type="ECO:0000256" key="5">
    <source>
        <dbReference type="ARBA" id="ARBA00022756"/>
    </source>
</evidence>
<gene>
    <name evidence="9 11" type="primary">bioD</name>
    <name evidence="11" type="ORF">H7E68_17265</name>
</gene>
<evidence type="ECO:0000256" key="2">
    <source>
        <dbReference type="ARBA" id="ARBA00022598"/>
    </source>
</evidence>
<proteinExistence type="inferred from homology"/>
<comment type="catalytic activity">
    <reaction evidence="8">
        <text>(7R,8S)-8-amino-7-(carboxyamino)nonanoate + ATP = (4R,5S)-dethiobiotin + ADP + phosphate + H(+)</text>
        <dbReference type="Rhea" id="RHEA:63684"/>
        <dbReference type="ChEBI" id="CHEBI:15378"/>
        <dbReference type="ChEBI" id="CHEBI:30616"/>
        <dbReference type="ChEBI" id="CHEBI:43474"/>
        <dbReference type="ChEBI" id="CHEBI:149470"/>
        <dbReference type="ChEBI" id="CHEBI:149473"/>
        <dbReference type="ChEBI" id="CHEBI:456216"/>
    </reaction>
</comment>
<feature type="active site" evidence="9">
    <location>
        <position position="38"/>
    </location>
</feature>
<comment type="catalytic activity">
    <reaction evidence="9">
        <text>(7R,8S)-7,8-diammoniononanoate + CO2 + ATP = (4R,5S)-dethiobiotin + ADP + phosphate + 3 H(+)</text>
        <dbReference type="Rhea" id="RHEA:15805"/>
        <dbReference type="ChEBI" id="CHEBI:15378"/>
        <dbReference type="ChEBI" id="CHEBI:16526"/>
        <dbReference type="ChEBI" id="CHEBI:30616"/>
        <dbReference type="ChEBI" id="CHEBI:43474"/>
        <dbReference type="ChEBI" id="CHEBI:149469"/>
        <dbReference type="ChEBI" id="CHEBI:149473"/>
        <dbReference type="ChEBI" id="CHEBI:456216"/>
        <dbReference type="EC" id="6.3.3.3"/>
    </reaction>
</comment>
<keyword evidence="6 9" id="KW-0067">ATP-binding</keyword>
<evidence type="ECO:0000256" key="1">
    <source>
        <dbReference type="ARBA" id="ARBA00022490"/>
    </source>
</evidence>
<name>A0A7X0VUF0_9CLOT</name>
<dbReference type="AlphaFoldDB" id="A0A7X0VUF0"/>
<keyword evidence="3 9" id="KW-0479">Metal-binding</keyword>
<comment type="subcellular location">
    <subcellularLocation>
        <location evidence="9">Cytoplasm</location>
    </subcellularLocation>
</comment>
<dbReference type="NCBIfam" id="TIGR00347">
    <property type="entry name" value="bioD"/>
    <property type="match status" value="1"/>
</dbReference>
<feature type="binding site" evidence="9">
    <location>
        <position position="215"/>
    </location>
    <ligand>
        <name>ATP</name>
        <dbReference type="ChEBI" id="CHEBI:30616"/>
    </ligand>
</feature>
<feature type="binding site" evidence="9">
    <location>
        <begin position="13"/>
        <end position="18"/>
    </location>
    <ligand>
        <name>ATP</name>
        <dbReference type="ChEBI" id="CHEBI:30616"/>
    </ligand>
</feature>
<evidence type="ECO:0000256" key="10">
    <source>
        <dbReference type="SAM" id="Coils"/>
    </source>
</evidence>
<evidence type="ECO:0000313" key="11">
    <source>
        <dbReference type="EMBL" id="MBB6716446.1"/>
    </source>
</evidence>
<organism evidence="11 12">
    <name type="scientific">Clostridium gasigenes</name>
    <dbReference type="NCBI Taxonomy" id="94869"/>
    <lineage>
        <taxon>Bacteria</taxon>
        <taxon>Bacillati</taxon>
        <taxon>Bacillota</taxon>
        <taxon>Clostridia</taxon>
        <taxon>Eubacteriales</taxon>
        <taxon>Clostridiaceae</taxon>
        <taxon>Clostridium</taxon>
    </lineage>
</organism>
<keyword evidence="5 9" id="KW-0093">Biotin biosynthesis</keyword>